<evidence type="ECO:0000313" key="1">
    <source>
        <dbReference type="EMBL" id="GHD31645.1"/>
    </source>
</evidence>
<reference evidence="1" key="1">
    <citation type="journal article" date="2014" name="Int. J. Syst. Evol. Microbiol.">
        <title>Complete genome sequence of Corynebacterium casei LMG S-19264T (=DSM 44701T), isolated from a smear-ripened cheese.</title>
        <authorList>
            <consortium name="US DOE Joint Genome Institute (JGI-PGF)"/>
            <person name="Walter F."/>
            <person name="Albersmeier A."/>
            <person name="Kalinowski J."/>
            <person name="Ruckert C."/>
        </authorList>
    </citation>
    <scope>NUCLEOTIDE SEQUENCE</scope>
    <source>
        <strain evidence="1">KCTC 23430</strain>
    </source>
</reference>
<gene>
    <name evidence="1" type="ORF">GCM10007053_14920</name>
</gene>
<dbReference type="Gene3D" id="3.30.530.20">
    <property type="match status" value="1"/>
</dbReference>
<comment type="caution">
    <text evidence="1">The sequence shown here is derived from an EMBL/GenBank/DDBJ whole genome shotgun (WGS) entry which is preliminary data.</text>
</comment>
<organism evidence="1 2">
    <name type="scientific">Parahalioglobus pacificus</name>
    <dbReference type="NCBI Taxonomy" id="930806"/>
    <lineage>
        <taxon>Bacteria</taxon>
        <taxon>Pseudomonadati</taxon>
        <taxon>Pseudomonadota</taxon>
        <taxon>Gammaproteobacteria</taxon>
        <taxon>Cellvibrionales</taxon>
        <taxon>Halieaceae</taxon>
        <taxon>Parahalioglobus</taxon>
    </lineage>
</organism>
<sequence length="138" mass="14612">MPASSTRVWEALTAEIDRWWDATHSHGGKASAFSLDAKAGGCFCEMLDDGGSIEHMRVVQARPGVSLVMQGGLGPLQFMGVAGSMSFTLSGEGETTELRYRYEVGGFSVQGLDVIAPAVDTVQLGQLRGLQVYLAGIS</sequence>
<dbReference type="AlphaFoldDB" id="A0A919CJM0"/>
<proteinExistence type="predicted"/>
<evidence type="ECO:0000313" key="2">
    <source>
        <dbReference type="Proteomes" id="UP000644693"/>
    </source>
</evidence>
<name>A0A919CJM0_9GAMM</name>
<dbReference type="InterPro" id="IPR023393">
    <property type="entry name" value="START-like_dom_sf"/>
</dbReference>
<reference evidence="1" key="2">
    <citation type="submission" date="2020-09" db="EMBL/GenBank/DDBJ databases">
        <authorList>
            <person name="Sun Q."/>
            <person name="Kim S."/>
        </authorList>
    </citation>
    <scope>NUCLEOTIDE SEQUENCE</scope>
    <source>
        <strain evidence="1">KCTC 23430</strain>
    </source>
</reference>
<keyword evidence="2" id="KW-1185">Reference proteome</keyword>
<dbReference type="Proteomes" id="UP000644693">
    <property type="component" value="Unassembled WGS sequence"/>
</dbReference>
<dbReference type="RefSeq" id="WP_189476772.1">
    <property type="nucleotide sequence ID" value="NZ_BMYM01000001.1"/>
</dbReference>
<dbReference type="SUPFAM" id="SSF55961">
    <property type="entry name" value="Bet v1-like"/>
    <property type="match status" value="1"/>
</dbReference>
<accession>A0A919CJM0</accession>
<dbReference type="EMBL" id="BMYM01000001">
    <property type="protein sequence ID" value="GHD31645.1"/>
    <property type="molecule type" value="Genomic_DNA"/>
</dbReference>
<protein>
    <submittedName>
        <fullName evidence="1">ATPase</fullName>
    </submittedName>
</protein>